<organism evidence="4 5">
    <name type="scientific">Handroanthus impetiginosus</name>
    <dbReference type="NCBI Taxonomy" id="429701"/>
    <lineage>
        <taxon>Eukaryota</taxon>
        <taxon>Viridiplantae</taxon>
        <taxon>Streptophyta</taxon>
        <taxon>Embryophyta</taxon>
        <taxon>Tracheophyta</taxon>
        <taxon>Spermatophyta</taxon>
        <taxon>Magnoliopsida</taxon>
        <taxon>eudicotyledons</taxon>
        <taxon>Gunneridae</taxon>
        <taxon>Pentapetalae</taxon>
        <taxon>asterids</taxon>
        <taxon>lamiids</taxon>
        <taxon>Lamiales</taxon>
        <taxon>Bignoniaceae</taxon>
        <taxon>Crescentiina</taxon>
        <taxon>Tabebuia alliance</taxon>
        <taxon>Handroanthus</taxon>
    </lineage>
</organism>
<comment type="caution">
    <text evidence="4">The sequence shown here is derived from an EMBL/GenBank/DDBJ whole genome shotgun (WGS) entry which is preliminary data.</text>
</comment>
<dbReference type="Pfam" id="PF05699">
    <property type="entry name" value="Dimer_Tnp_hAT"/>
    <property type="match status" value="1"/>
</dbReference>
<dbReference type="SMART" id="SM00597">
    <property type="entry name" value="ZnF_TTF"/>
    <property type="match status" value="1"/>
</dbReference>
<dbReference type="SUPFAM" id="SSF53098">
    <property type="entry name" value="Ribonuclease H-like"/>
    <property type="match status" value="1"/>
</dbReference>
<feature type="domain" description="TTF-type" evidence="3">
    <location>
        <begin position="89"/>
        <end position="183"/>
    </location>
</feature>
<evidence type="ECO:0000256" key="2">
    <source>
        <dbReference type="SAM" id="Phobius"/>
    </source>
</evidence>
<dbReference type="PANTHER" id="PTHR11697">
    <property type="entry name" value="GENERAL TRANSCRIPTION FACTOR 2-RELATED ZINC FINGER PROTEIN"/>
    <property type="match status" value="1"/>
</dbReference>
<dbReference type="InterPro" id="IPR055298">
    <property type="entry name" value="AtLOH3-like"/>
</dbReference>
<protein>
    <submittedName>
        <fullName evidence="4">Tam3-transposase (Ac family)</fullName>
    </submittedName>
</protein>
<dbReference type="InterPro" id="IPR006580">
    <property type="entry name" value="Znf_TTF"/>
</dbReference>
<dbReference type="Pfam" id="PF14291">
    <property type="entry name" value="DUF4371"/>
    <property type="match status" value="1"/>
</dbReference>
<sequence length="767" mass="88101">MDKFLKRKTMVEESSSSQRTSNNQDTVQPETKKRFLDVDLRNLPADPSIRPKISEYHPNIRDEIRRAYLQKGPCQSRKHNFPQRKFGNTMRRFNPEWFTEFGNWLEYNISKDAIYCLCCYLMRTKSGEQESGDAFIVGGFTNWKKKERLGVHIGGSNSSHNEAWANCEALMKQDRHIEVALAKIQLIVEVDCIRFLLHQGLAFRGHDESNNSTNQGNFLELLKFLCVHNETIDRVCKNACKNVKLTSPDIQKDIVCAVASETTCSIINDLGNDLFAILVDESRDISVKEQMAVVLRYMDKKGEVIERFLSLVHVSDTSTTSLKIALDSLFVKYGLTFSRIRGQGYDGAGNMQGEFNGLKSLILKENQSAFYIHCFAHQLQLALVAIAKKQVEIASFFNLVVTLTNVHANVIREELENGEILSGRGLNQEITLKRSGDTCWGSHYSTLLKLVSMFSSVVEALEIIEEDGINSEQRAEAHSLLCSMQSFEFIFNLHLMRKVLGITHELSQALQRDDQDIVNAMSLVKVFKTRLQLLRDNEWDTLLEKVFGFCEKHEVAIPNMDKNFIAPGRSRRKLPQVSNLHNFQVEIFYQVIDWQFKELNDRFSEINTELLICVACLSPRDSFSSFDKKKLVYLAKLYPRDFFSVELLALDAQLENYILDMRSDFDFDELTSISELSKKLVKTRKHIVYPLVYLLVKLALILPVATATMERTFSAMNIIKNKLRNCMGDEWLNDCLITYLERDVFDTIENEKIVQQFQNVSTRCGQL</sequence>
<dbReference type="OrthoDB" id="1929285at2759"/>
<accession>A0A2G9G4B4</accession>
<evidence type="ECO:0000259" key="3">
    <source>
        <dbReference type="SMART" id="SM00597"/>
    </source>
</evidence>
<feature type="compositionally biased region" description="Polar residues" evidence="1">
    <location>
        <begin position="12"/>
        <end position="29"/>
    </location>
</feature>
<keyword evidence="5" id="KW-1185">Reference proteome</keyword>
<gene>
    <name evidence="4" type="ORF">CDL12_27349</name>
</gene>
<reference evidence="5" key="1">
    <citation type="journal article" date="2018" name="Gigascience">
        <title>Genome assembly of the Pink Ipe (Handroanthus impetiginosus, Bignoniaceae), a highly valued, ecologically keystone Neotropical timber forest tree.</title>
        <authorList>
            <person name="Silva-Junior O.B."/>
            <person name="Grattapaglia D."/>
            <person name="Novaes E."/>
            <person name="Collevatti R.G."/>
        </authorList>
    </citation>
    <scope>NUCLEOTIDE SEQUENCE [LARGE SCALE GENOMIC DNA]</scope>
    <source>
        <strain evidence="5">cv. UFG-1</strain>
    </source>
</reference>
<dbReference type="STRING" id="429701.A0A2G9G4B4"/>
<dbReference type="InterPro" id="IPR025398">
    <property type="entry name" value="DUF4371"/>
</dbReference>
<dbReference type="Proteomes" id="UP000231279">
    <property type="component" value="Unassembled WGS sequence"/>
</dbReference>
<dbReference type="AlphaFoldDB" id="A0A2G9G4B4"/>
<proteinExistence type="predicted"/>
<keyword evidence="2" id="KW-0472">Membrane</keyword>
<evidence type="ECO:0000313" key="4">
    <source>
        <dbReference type="EMBL" id="PIN00154.1"/>
    </source>
</evidence>
<feature type="transmembrane region" description="Helical" evidence="2">
    <location>
        <begin position="687"/>
        <end position="709"/>
    </location>
</feature>
<dbReference type="InterPro" id="IPR008906">
    <property type="entry name" value="HATC_C_dom"/>
</dbReference>
<evidence type="ECO:0000313" key="5">
    <source>
        <dbReference type="Proteomes" id="UP000231279"/>
    </source>
</evidence>
<keyword evidence="2" id="KW-1133">Transmembrane helix</keyword>
<dbReference type="EMBL" id="NKXS01007137">
    <property type="protein sequence ID" value="PIN00154.1"/>
    <property type="molecule type" value="Genomic_DNA"/>
</dbReference>
<dbReference type="GO" id="GO:0046983">
    <property type="term" value="F:protein dimerization activity"/>
    <property type="evidence" value="ECO:0007669"/>
    <property type="project" value="InterPro"/>
</dbReference>
<keyword evidence="2" id="KW-0812">Transmembrane</keyword>
<dbReference type="InterPro" id="IPR012337">
    <property type="entry name" value="RNaseH-like_sf"/>
</dbReference>
<name>A0A2G9G4B4_9LAMI</name>
<feature type="region of interest" description="Disordered" evidence="1">
    <location>
        <begin position="1"/>
        <end position="33"/>
    </location>
</feature>
<dbReference type="PANTHER" id="PTHR11697:SF230">
    <property type="entry name" value="ZINC FINGER, MYM DOMAIN CONTAINING 1"/>
    <property type="match status" value="1"/>
</dbReference>
<evidence type="ECO:0000256" key="1">
    <source>
        <dbReference type="SAM" id="MobiDB-lite"/>
    </source>
</evidence>